<feature type="chain" id="PRO_5031121791" evidence="1">
    <location>
        <begin position="19"/>
        <end position="38"/>
    </location>
</feature>
<organism evidence="2 3">
    <name type="scientific">Sphingomonas kyeonggiensis</name>
    <dbReference type="NCBI Taxonomy" id="1268553"/>
    <lineage>
        <taxon>Bacteria</taxon>
        <taxon>Pseudomonadati</taxon>
        <taxon>Pseudomonadota</taxon>
        <taxon>Alphaproteobacteria</taxon>
        <taxon>Sphingomonadales</taxon>
        <taxon>Sphingomonadaceae</taxon>
        <taxon>Sphingomonas</taxon>
    </lineage>
</organism>
<keyword evidence="3" id="KW-1185">Reference proteome</keyword>
<feature type="signal peptide" evidence="1">
    <location>
        <begin position="1"/>
        <end position="18"/>
    </location>
</feature>
<accession>A0A7W6JNS0</accession>
<proteinExistence type="predicted"/>
<dbReference type="Proteomes" id="UP000557392">
    <property type="component" value="Unassembled WGS sequence"/>
</dbReference>
<evidence type="ECO:0000313" key="3">
    <source>
        <dbReference type="Proteomes" id="UP000557392"/>
    </source>
</evidence>
<reference evidence="2 3" key="1">
    <citation type="submission" date="2020-08" db="EMBL/GenBank/DDBJ databases">
        <title>Genomic Encyclopedia of Type Strains, Phase IV (KMG-IV): sequencing the most valuable type-strain genomes for metagenomic binning, comparative biology and taxonomic classification.</title>
        <authorList>
            <person name="Goeker M."/>
        </authorList>
    </citation>
    <scope>NUCLEOTIDE SEQUENCE [LARGE SCALE GENOMIC DNA]</scope>
    <source>
        <strain evidence="2 3">DSM 101806</strain>
    </source>
</reference>
<protein>
    <submittedName>
        <fullName evidence="2">Uncharacterized protein</fullName>
    </submittedName>
</protein>
<dbReference type="EMBL" id="JACIEH010000001">
    <property type="protein sequence ID" value="MBB4096780.1"/>
    <property type="molecule type" value="Genomic_DNA"/>
</dbReference>
<keyword evidence="1" id="KW-0732">Signal</keyword>
<evidence type="ECO:0000313" key="2">
    <source>
        <dbReference type="EMBL" id="MBB4096780.1"/>
    </source>
</evidence>
<sequence length="38" mass="3737">MKRALVALIASTVLCGLAAGYAATGKGMEAKAETAAAR</sequence>
<name>A0A7W6JNS0_9SPHN</name>
<evidence type="ECO:0000256" key="1">
    <source>
        <dbReference type="SAM" id="SignalP"/>
    </source>
</evidence>
<dbReference type="AlphaFoldDB" id="A0A7W6JNS0"/>
<comment type="caution">
    <text evidence="2">The sequence shown here is derived from an EMBL/GenBank/DDBJ whole genome shotgun (WGS) entry which is preliminary data.</text>
</comment>
<gene>
    <name evidence="2" type="ORF">GGR46_000313</name>
</gene>